<evidence type="ECO:0000256" key="1">
    <source>
        <dbReference type="SAM" id="MobiDB-lite"/>
    </source>
</evidence>
<evidence type="ECO:0000313" key="2">
    <source>
        <dbReference type="EMBL" id="AXR80879.1"/>
    </source>
</evidence>
<dbReference type="RefSeq" id="WP_117367654.1">
    <property type="nucleotide sequence ID" value="NZ_CP027033.1"/>
</dbReference>
<feature type="compositionally biased region" description="Basic and acidic residues" evidence="1">
    <location>
        <begin position="1"/>
        <end position="17"/>
    </location>
</feature>
<dbReference type="EMBL" id="CP027033">
    <property type="protein sequence ID" value="AXR80879.1"/>
    <property type="molecule type" value="Genomic_DNA"/>
</dbReference>
<dbReference type="AlphaFoldDB" id="A0A346PMY4"/>
<protein>
    <submittedName>
        <fullName evidence="2">Anp32/Acidic nuclear phosphoprotein-like protein</fullName>
    </submittedName>
</protein>
<dbReference type="OrthoDB" id="327300at2157"/>
<keyword evidence="3" id="KW-1185">Reference proteome</keyword>
<organism evidence="2 3">
    <name type="scientific">Natrarchaeobaculum sulfurireducens</name>
    <dbReference type="NCBI Taxonomy" id="2044521"/>
    <lineage>
        <taxon>Archaea</taxon>
        <taxon>Methanobacteriati</taxon>
        <taxon>Methanobacteriota</taxon>
        <taxon>Stenosarchaea group</taxon>
        <taxon>Halobacteria</taxon>
        <taxon>Halobacteriales</taxon>
        <taxon>Natrialbaceae</taxon>
        <taxon>Natrarchaeobaculum</taxon>
    </lineage>
</organism>
<sequence length="337" mass="36547">MSNRETRSPPPRDDERSTSNPALARRRLLVGGATAVSVAVAGCLDGTADTDESETDDDAETDTTADEVTDDEATDDDAADDDDGDESATAAEVREVVDTYLEAAAADDLDTIDEVSHSLNPLNPAAWVEDGWEFQGGDDEDVGEYDLEVVVEDGTVNDVLEIEGAEFWFAEVDLEDEVGDEEIAVVEIDGDEPADGISLWALATEDGEWRVLMQGEVDDTPDDPEEAFEEEIIDEDEDVVEEIDWTYEQDGADDGADILGDIEWAQVTFTDEPGIEADTVRVESTIEGGSSEVYGEDAGGWANSWVTITFHPDGDQLVVTAIDGDDETVVHREHYQP</sequence>
<feature type="region of interest" description="Disordered" evidence="1">
    <location>
        <begin position="1"/>
        <end position="25"/>
    </location>
</feature>
<gene>
    <name evidence="2" type="ORF">AArcMg_0858</name>
</gene>
<dbReference type="Proteomes" id="UP000258613">
    <property type="component" value="Chromosome"/>
</dbReference>
<dbReference type="GeneID" id="37641353"/>
<accession>A0A346PMY4</accession>
<proteinExistence type="predicted"/>
<name>A0A346PMY4_9EURY</name>
<feature type="region of interest" description="Disordered" evidence="1">
    <location>
        <begin position="46"/>
        <end position="89"/>
    </location>
</feature>
<reference evidence="3" key="1">
    <citation type="submission" date="2018-02" db="EMBL/GenBank/DDBJ databases">
        <title>Phenotypic and genomic properties of facultatively anaerobic sulfur-reducing natronoarchaea from hypersaline soda lakes.</title>
        <authorList>
            <person name="Sorokin D.Y."/>
            <person name="Kublanov I.V."/>
            <person name="Roman P."/>
            <person name="Sinninghe Damste J.S."/>
            <person name="Golyshin P.N."/>
            <person name="Rojo D."/>
            <person name="Ciordia S."/>
            <person name="Mena M.D.C."/>
            <person name="Ferrer M."/>
            <person name="Messina E."/>
            <person name="Smedile F."/>
            <person name="La Spada G."/>
            <person name="La Cono V."/>
            <person name="Yakimov M.M."/>
        </authorList>
    </citation>
    <scope>NUCLEOTIDE SEQUENCE [LARGE SCALE GENOMIC DNA]</scope>
    <source>
        <strain evidence="3">AArc-Mg</strain>
    </source>
</reference>
<dbReference type="KEGG" id="nag:AArcMg_0858"/>
<feature type="compositionally biased region" description="Acidic residues" evidence="1">
    <location>
        <begin position="48"/>
        <end position="86"/>
    </location>
</feature>
<evidence type="ECO:0000313" key="3">
    <source>
        <dbReference type="Proteomes" id="UP000258613"/>
    </source>
</evidence>